<protein>
    <submittedName>
        <fullName evidence="2">Uncharacterized protein</fullName>
    </submittedName>
</protein>
<name>A0A6G1KZT7_9PEZI</name>
<feature type="region of interest" description="Disordered" evidence="1">
    <location>
        <begin position="25"/>
        <end position="69"/>
    </location>
</feature>
<evidence type="ECO:0000313" key="3">
    <source>
        <dbReference type="Proteomes" id="UP000799436"/>
    </source>
</evidence>
<dbReference type="EMBL" id="ML995876">
    <property type="protein sequence ID" value="KAF2766181.1"/>
    <property type="molecule type" value="Genomic_DNA"/>
</dbReference>
<reference evidence="2" key="1">
    <citation type="journal article" date="2020" name="Stud. Mycol.">
        <title>101 Dothideomycetes genomes: a test case for predicting lifestyles and emergence of pathogens.</title>
        <authorList>
            <person name="Haridas S."/>
            <person name="Albert R."/>
            <person name="Binder M."/>
            <person name="Bloem J."/>
            <person name="Labutti K."/>
            <person name="Salamov A."/>
            <person name="Andreopoulos B."/>
            <person name="Baker S."/>
            <person name="Barry K."/>
            <person name="Bills G."/>
            <person name="Bluhm B."/>
            <person name="Cannon C."/>
            <person name="Castanera R."/>
            <person name="Culley D."/>
            <person name="Daum C."/>
            <person name="Ezra D."/>
            <person name="Gonzalez J."/>
            <person name="Henrissat B."/>
            <person name="Kuo A."/>
            <person name="Liang C."/>
            <person name="Lipzen A."/>
            <person name="Lutzoni F."/>
            <person name="Magnuson J."/>
            <person name="Mondo S."/>
            <person name="Nolan M."/>
            <person name="Ohm R."/>
            <person name="Pangilinan J."/>
            <person name="Park H.-J."/>
            <person name="Ramirez L."/>
            <person name="Alfaro M."/>
            <person name="Sun H."/>
            <person name="Tritt A."/>
            <person name="Yoshinaga Y."/>
            <person name="Zwiers L.-H."/>
            <person name="Turgeon B."/>
            <person name="Goodwin S."/>
            <person name="Spatafora J."/>
            <person name="Crous P."/>
            <person name="Grigoriev I."/>
        </authorList>
    </citation>
    <scope>NUCLEOTIDE SEQUENCE</scope>
    <source>
        <strain evidence="2">CBS 116005</strain>
    </source>
</reference>
<dbReference type="OrthoDB" id="10586837at2759"/>
<gene>
    <name evidence="2" type="ORF">EJ03DRAFT_377210</name>
</gene>
<feature type="compositionally biased region" description="Basic and acidic residues" evidence="1">
    <location>
        <begin position="125"/>
        <end position="138"/>
    </location>
</feature>
<feature type="region of interest" description="Disordered" evidence="1">
    <location>
        <begin position="88"/>
        <end position="198"/>
    </location>
</feature>
<proteinExistence type="predicted"/>
<keyword evidence="3" id="KW-1185">Reference proteome</keyword>
<accession>A0A6G1KZT7</accession>
<feature type="compositionally biased region" description="Basic and acidic residues" evidence="1">
    <location>
        <begin position="172"/>
        <end position="187"/>
    </location>
</feature>
<evidence type="ECO:0000313" key="2">
    <source>
        <dbReference type="EMBL" id="KAF2766181.1"/>
    </source>
</evidence>
<organism evidence="2 3">
    <name type="scientific">Teratosphaeria nubilosa</name>
    <dbReference type="NCBI Taxonomy" id="161662"/>
    <lineage>
        <taxon>Eukaryota</taxon>
        <taxon>Fungi</taxon>
        <taxon>Dikarya</taxon>
        <taxon>Ascomycota</taxon>
        <taxon>Pezizomycotina</taxon>
        <taxon>Dothideomycetes</taxon>
        <taxon>Dothideomycetidae</taxon>
        <taxon>Mycosphaerellales</taxon>
        <taxon>Teratosphaeriaceae</taxon>
        <taxon>Teratosphaeria</taxon>
    </lineage>
</organism>
<dbReference type="AlphaFoldDB" id="A0A6G1KZT7"/>
<sequence>MGDSQTEGIRGPVGSSLEYPYKSMIGTDWPGKGAPTVKTTKLRLSHLRNGPSRTSKHSPDSPDIRGNSGTMHIDIIAVTDLVIAAKKEAESSAVDNSKVKSAVADHGPATNDDVLPNRPRIKKRKQDEHKERDERERTPVFAPKYGSKPAGKNWVRNHKRSKTAFTAQRAHNSHEAELRQGSDHEVSSVEGSLLDAGE</sequence>
<dbReference type="Proteomes" id="UP000799436">
    <property type="component" value="Unassembled WGS sequence"/>
</dbReference>
<evidence type="ECO:0000256" key="1">
    <source>
        <dbReference type="SAM" id="MobiDB-lite"/>
    </source>
</evidence>